<sequence length="488" mass="54268">MNDAFYTGSVGSSSNQIHAVSPNGSMNTSQDEQIQQNQQPQRPLSSGSGGSGSGSGGQGITQAIRNHLGFNDDKKWKEFSNRRLELIDKFNLSYRKASEQDDAIKQIANLLRTEFGFPQDTLMDFDKLVRAAVQSVRRNRKRSSRSRIHNDRFILNEKLQEQHELQHQNHIQNTMGVNTLLANATGSNASNTTNTTTDTTPSDSHQTSPNPTNNILQLPPIKSIPQITISPFNKNKLLQSIQKSKTCASISNNDPDLHIDNLINLGNSIISASAAFVLERFFQDLSNDSINYLYQQITSTITISKILKSLGVTTQELIILSDFQTSQLLAKLLGGIVKDFGFDSTCYDLAEIFHEVILNQYPLVATQVQKITNESLVAPTLSVIPKEADKEVTKNVQLSYGDKNLNFIFKPISTAPPTLLEILENGKIAFKIEKNTSLLSLKNFTNNEIISNDEKLEKLFKQDSSNDLKLIIEIKGNSKDLLEINSLL</sequence>
<feature type="compositionally biased region" description="Gly residues" evidence="1">
    <location>
        <begin position="47"/>
        <end position="59"/>
    </location>
</feature>
<evidence type="ECO:0000313" key="2">
    <source>
        <dbReference type="EMBL" id="CCH43167.1"/>
    </source>
</evidence>
<evidence type="ECO:0008006" key="4">
    <source>
        <dbReference type="Google" id="ProtNLM"/>
    </source>
</evidence>
<dbReference type="eggNOG" id="ENOG502QVE1">
    <property type="taxonomic scope" value="Eukaryota"/>
</dbReference>
<protein>
    <recommendedName>
        <fullName evidence="4">Transcription factor</fullName>
    </recommendedName>
</protein>
<evidence type="ECO:0000256" key="1">
    <source>
        <dbReference type="SAM" id="MobiDB-lite"/>
    </source>
</evidence>
<name>K0KLS3_WICCF</name>
<feature type="compositionally biased region" description="Polar residues" evidence="1">
    <location>
        <begin position="205"/>
        <end position="216"/>
    </location>
</feature>
<feature type="compositionally biased region" description="Polar residues" evidence="1">
    <location>
        <begin position="9"/>
        <end position="29"/>
    </location>
</feature>
<feature type="compositionally biased region" description="Low complexity" evidence="1">
    <location>
        <begin position="184"/>
        <end position="204"/>
    </location>
</feature>
<feature type="region of interest" description="Disordered" evidence="1">
    <location>
        <begin position="184"/>
        <end position="217"/>
    </location>
</feature>
<feature type="compositionally biased region" description="Low complexity" evidence="1">
    <location>
        <begin position="30"/>
        <end position="41"/>
    </location>
</feature>
<dbReference type="STRING" id="1206466.K0KLS3"/>
<organism evidence="2 3">
    <name type="scientific">Wickerhamomyces ciferrii (strain ATCC 14091 / BCRC 22168 / CBS 111 / JCM 3599 / NBRC 0793 / NRRL Y-1031 F-60-10)</name>
    <name type="common">Yeast</name>
    <name type="synonym">Pichia ciferrii</name>
    <dbReference type="NCBI Taxonomy" id="1206466"/>
    <lineage>
        <taxon>Eukaryota</taxon>
        <taxon>Fungi</taxon>
        <taxon>Dikarya</taxon>
        <taxon>Ascomycota</taxon>
        <taxon>Saccharomycotina</taxon>
        <taxon>Saccharomycetes</taxon>
        <taxon>Phaffomycetales</taxon>
        <taxon>Wickerhamomycetaceae</taxon>
        <taxon>Wickerhamomyces</taxon>
    </lineage>
</organism>
<accession>K0KLS3</accession>
<dbReference type="Pfam" id="PF04001">
    <property type="entry name" value="Vhr1"/>
    <property type="match status" value="1"/>
</dbReference>
<reference evidence="2 3" key="1">
    <citation type="journal article" date="2012" name="Eukaryot. Cell">
        <title>Draft genome sequence of Wickerhamomyces ciferrii NRRL Y-1031 F-60-10.</title>
        <authorList>
            <person name="Schneider J."/>
            <person name="Andrea H."/>
            <person name="Blom J."/>
            <person name="Jaenicke S."/>
            <person name="Ruckert C."/>
            <person name="Schorsch C."/>
            <person name="Szczepanowski R."/>
            <person name="Farwick M."/>
            <person name="Goesmann A."/>
            <person name="Puhler A."/>
            <person name="Schaffer S."/>
            <person name="Tauch A."/>
            <person name="Kohler T."/>
            <person name="Brinkrolf K."/>
        </authorList>
    </citation>
    <scope>NUCLEOTIDE SEQUENCE [LARGE SCALE GENOMIC DNA]</scope>
    <source>
        <strain evidence="3">ATCC 14091 / BCRC 22168 / CBS 111 / JCM 3599 / NBRC 0793 / NRRL Y-1031 F-60-10</strain>
    </source>
</reference>
<dbReference type="AlphaFoldDB" id="K0KLS3"/>
<dbReference type="Proteomes" id="UP000009328">
    <property type="component" value="Unassembled WGS sequence"/>
</dbReference>
<dbReference type="FunCoup" id="K0KLS3">
    <property type="interactions" value="236"/>
</dbReference>
<dbReference type="InParanoid" id="K0KLS3"/>
<feature type="region of interest" description="Disordered" evidence="1">
    <location>
        <begin position="1"/>
        <end position="61"/>
    </location>
</feature>
<proteinExistence type="predicted"/>
<dbReference type="HOGENOM" id="CLU_006698_1_0_1"/>
<keyword evidence="3" id="KW-1185">Reference proteome</keyword>
<dbReference type="InterPro" id="IPR007147">
    <property type="entry name" value="TF_Vhr"/>
</dbReference>
<evidence type="ECO:0000313" key="3">
    <source>
        <dbReference type="Proteomes" id="UP000009328"/>
    </source>
</evidence>
<gene>
    <name evidence="2" type="ORF">BN7_2714</name>
</gene>
<dbReference type="EMBL" id="CAIF01000070">
    <property type="protein sequence ID" value="CCH43167.1"/>
    <property type="molecule type" value="Genomic_DNA"/>
</dbReference>
<comment type="caution">
    <text evidence="2">The sequence shown here is derived from an EMBL/GenBank/DDBJ whole genome shotgun (WGS) entry which is preliminary data.</text>
</comment>